<comment type="caution">
    <text evidence="5">The sequence shown here is derived from an EMBL/GenBank/DDBJ whole genome shotgun (WGS) entry which is preliminary data.</text>
</comment>
<keyword evidence="6" id="KW-1185">Reference proteome</keyword>
<dbReference type="PANTHER" id="PTHR43280">
    <property type="entry name" value="ARAC-FAMILY TRANSCRIPTIONAL REGULATOR"/>
    <property type="match status" value="1"/>
</dbReference>
<dbReference type="SUPFAM" id="SSF51215">
    <property type="entry name" value="Regulatory protein AraC"/>
    <property type="match status" value="1"/>
</dbReference>
<evidence type="ECO:0000313" key="6">
    <source>
        <dbReference type="Proteomes" id="UP000261284"/>
    </source>
</evidence>
<dbReference type="RefSeq" id="WP_116848174.1">
    <property type="nucleotide sequence ID" value="NZ_QTJU01000005.1"/>
</dbReference>
<dbReference type="GO" id="GO:0003700">
    <property type="term" value="F:DNA-binding transcription factor activity"/>
    <property type="evidence" value="ECO:0007669"/>
    <property type="project" value="InterPro"/>
</dbReference>
<keyword evidence="2" id="KW-0238">DNA-binding</keyword>
<keyword evidence="3" id="KW-0804">Transcription</keyword>
<gene>
    <name evidence="5" type="ORF">DXN05_15465</name>
</gene>
<dbReference type="InterPro" id="IPR037923">
    <property type="entry name" value="HTH-like"/>
</dbReference>
<evidence type="ECO:0000256" key="1">
    <source>
        <dbReference type="ARBA" id="ARBA00023015"/>
    </source>
</evidence>
<dbReference type="EMBL" id="QTJU01000005">
    <property type="protein sequence ID" value="RFM27416.1"/>
    <property type="molecule type" value="Genomic_DNA"/>
</dbReference>
<dbReference type="Pfam" id="PF12833">
    <property type="entry name" value="HTH_18"/>
    <property type="match status" value="1"/>
</dbReference>
<dbReference type="InterPro" id="IPR018060">
    <property type="entry name" value="HTH_AraC"/>
</dbReference>
<dbReference type="SUPFAM" id="SSF46689">
    <property type="entry name" value="Homeodomain-like"/>
    <property type="match status" value="1"/>
</dbReference>
<keyword evidence="1" id="KW-0805">Transcription regulation</keyword>
<name>A0A3E1NHI2_9BACT</name>
<evidence type="ECO:0000313" key="5">
    <source>
        <dbReference type="EMBL" id="RFM27416.1"/>
    </source>
</evidence>
<dbReference type="Pfam" id="PF02311">
    <property type="entry name" value="AraC_binding"/>
    <property type="match status" value="1"/>
</dbReference>
<protein>
    <submittedName>
        <fullName evidence="5">Helix-turn-helix domain-containing protein</fullName>
    </submittedName>
</protein>
<evidence type="ECO:0000256" key="3">
    <source>
        <dbReference type="ARBA" id="ARBA00023163"/>
    </source>
</evidence>
<dbReference type="GO" id="GO:0043565">
    <property type="term" value="F:sequence-specific DNA binding"/>
    <property type="evidence" value="ECO:0007669"/>
    <property type="project" value="InterPro"/>
</dbReference>
<reference evidence="5 6" key="1">
    <citation type="submission" date="2018-08" db="EMBL/GenBank/DDBJ databases">
        <title>Chitinophagaceae sp. K23C18032701, a novel bacterium isolated from forest soil.</title>
        <authorList>
            <person name="Wang C."/>
        </authorList>
    </citation>
    <scope>NUCLEOTIDE SEQUENCE [LARGE SCALE GENOMIC DNA]</scope>
    <source>
        <strain evidence="5 6">K23C18032701</strain>
    </source>
</reference>
<evidence type="ECO:0000256" key="2">
    <source>
        <dbReference type="ARBA" id="ARBA00023125"/>
    </source>
</evidence>
<dbReference type="Gene3D" id="2.60.120.10">
    <property type="entry name" value="Jelly Rolls"/>
    <property type="match status" value="1"/>
</dbReference>
<evidence type="ECO:0000259" key="4">
    <source>
        <dbReference type="PROSITE" id="PS01124"/>
    </source>
</evidence>
<dbReference type="SMART" id="SM00342">
    <property type="entry name" value="HTH_ARAC"/>
    <property type="match status" value="1"/>
</dbReference>
<proteinExistence type="predicted"/>
<dbReference type="PROSITE" id="PS01124">
    <property type="entry name" value="HTH_ARAC_FAMILY_2"/>
    <property type="match status" value="1"/>
</dbReference>
<dbReference type="OrthoDB" id="2585681at2"/>
<feature type="domain" description="HTH araC/xylS-type" evidence="4">
    <location>
        <begin position="188"/>
        <end position="286"/>
    </location>
</feature>
<accession>A0A3E1NHI2</accession>
<dbReference type="InterPro" id="IPR014710">
    <property type="entry name" value="RmlC-like_jellyroll"/>
</dbReference>
<sequence>MTADTIPVYALDEHDATAPFMVEYREGRDDSADRTGRVMRPHRHDYYGVSLVKQGSGVHSVDFTEYRIQPGTIIFMSPGQVHHVQRGADADNKNTQGIRIAFTAAFARNHPLLQPGAWETGHLQPGDAAFAQLWDMCMQLFEEYREQQSLGKRIMENYLDIVLSRIYRLLQQGAEQTLQPGSNAKMTRDFRSLVQQHFMEYRQPAAYAAMLHVSAGHLNDVVKAQTGKTASQWIAARVLLEAQRMLVHTHEPVKAIAALLQFNEVSYFYRFFKKLTQQTPEQFREQIREKYT</sequence>
<dbReference type="PANTHER" id="PTHR43280:SF32">
    <property type="entry name" value="TRANSCRIPTIONAL REGULATORY PROTEIN"/>
    <property type="match status" value="1"/>
</dbReference>
<dbReference type="InterPro" id="IPR003313">
    <property type="entry name" value="AraC-bd"/>
</dbReference>
<dbReference type="AlphaFoldDB" id="A0A3E1NHI2"/>
<dbReference type="InterPro" id="IPR009057">
    <property type="entry name" value="Homeodomain-like_sf"/>
</dbReference>
<dbReference type="Gene3D" id="1.10.10.60">
    <property type="entry name" value="Homeodomain-like"/>
    <property type="match status" value="1"/>
</dbReference>
<organism evidence="5 6">
    <name type="scientific">Deminuibacter soli</name>
    <dbReference type="NCBI Taxonomy" id="2291815"/>
    <lineage>
        <taxon>Bacteria</taxon>
        <taxon>Pseudomonadati</taxon>
        <taxon>Bacteroidota</taxon>
        <taxon>Chitinophagia</taxon>
        <taxon>Chitinophagales</taxon>
        <taxon>Chitinophagaceae</taxon>
        <taxon>Deminuibacter</taxon>
    </lineage>
</organism>
<dbReference type="Proteomes" id="UP000261284">
    <property type="component" value="Unassembled WGS sequence"/>
</dbReference>